<sequence length="60" mass="6918">MFSIRLQSYGGFPNISLSVIFPLFPFISLYFTGIEKSIEKAFILQTERADNRSNKRSKGR</sequence>
<keyword evidence="1" id="KW-1133">Transmembrane helix</keyword>
<gene>
    <name evidence="2" type="ORF">PIOMA14_I_0482</name>
</gene>
<protein>
    <submittedName>
        <fullName evidence="2">Uncharacterized protein</fullName>
    </submittedName>
</protein>
<organism evidence="2 3">
    <name type="scientific">Prevotella intermedia</name>
    <dbReference type="NCBI Taxonomy" id="28131"/>
    <lineage>
        <taxon>Bacteria</taxon>
        <taxon>Pseudomonadati</taxon>
        <taxon>Bacteroidota</taxon>
        <taxon>Bacteroidia</taxon>
        <taxon>Bacteroidales</taxon>
        <taxon>Prevotellaceae</taxon>
        <taxon>Prevotella</taxon>
    </lineage>
</organism>
<evidence type="ECO:0000313" key="2">
    <source>
        <dbReference type="EMBL" id="BAU16990.1"/>
    </source>
</evidence>
<evidence type="ECO:0000313" key="3">
    <source>
        <dbReference type="Proteomes" id="UP000217431"/>
    </source>
</evidence>
<name>A0A0S3UI36_PREIN</name>
<feature type="transmembrane region" description="Helical" evidence="1">
    <location>
        <begin position="12"/>
        <end position="31"/>
    </location>
</feature>
<accession>A0A0S3UI36</accession>
<keyword evidence="1" id="KW-0812">Transmembrane</keyword>
<reference evidence="2 3" key="1">
    <citation type="journal article" date="2016" name="DNA Res.">
        <title>The complete genome sequencing of Prevotella intermedia strain OMA14 and a subsequent fine-scale, intra-species genomic comparison reveal an unusual amplification of conjugative and mobile transposons and identify a novel Prevotella-lineage-specific repeat.</title>
        <authorList>
            <person name="Naito M."/>
            <person name="Ogura Y."/>
            <person name="Itoh T."/>
            <person name="Shoji M."/>
            <person name="Okamoto M."/>
            <person name="Hayashi T."/>
            <person name="Nakayama K."/>
        </authorList>
    </citation>
    <scope>NUCLEOTIDE SEQUENCE [LARGE SCALE GENOMIC DNA]</scope>
    <source>
        <strain evidence="2 3">OMA14</strain>
    </source>
</reference>
<dbReference type="Proteomes" id="UP000217431">
    <property type="component" value="Chromosome I"/>
</dbReference>
<proteinExistence type="predicted"/>
<keyword evidence="1" id="KW-0472">Membrane</keyword>
<dbReference type="AlphaFoldDB" id="A0A0S3UI36"/>
<dbReference type="EMBL" id="AP014597">
    <property type="protein sequence ID" value="BAU16990.1"/>
    <property type="molecule type" value="Genomic_DNA"/>
</dbReference>
<evidence type="ECO:0000256" key="1">
    <source>
        <dbReference type="SAM" id="Phobius"/>
    </source>
</evidence>